<protein>
    <recommendedName>
        <fullName evidence="2">Alpha/beta hydrolase fold-3 domain-containing protein</fullName>
    </recommendedName>
</protein>
<sequence length="295" mass="32761">MSLLYYIYLKVAATILRALVKLQGRIKSNPDQICRLPSRDAPRTIKAHLYRSALASPTRPRPVLLNFHGSGFVIPAHGTDDAFCRQISQQTAYSVLDIQYRLSPEHPFPAAVHDVEDVVKWVLAQPDEYDVSRVAISGFSAGGNMALVACSALFPVDTFRAVLAIYPSVAPFIDPATLTAPEAGGWPLPTFLLRFFKKAYIPAGVDARDLRIAPALADPARFPRNVLVITAGYDTLAKEAEKLARKLAEEDSTRKVVHERMEKCDHAWDKMAKRGTPQWECKDRAYGLAVEMLQD</sequence>
<dbReference type="Proteomes" id="UP001194746">
    <property type="component" value="Unassembled WGS sequence"/>
</dbReference>
<dbReference type="InterPro" id="IPR029058">
    <property type="entry name" value="AB_hydrolase_fold"/>
</dbReference>
<name>A0AAD4GWY4_ASPNN</name>
<reference evidence="3" key="1">
    <citation type="journal article" date="2019" name="Beilstein J. Org. Chem.">
        <title>Nanangenines: drimane sesquiterpenoids as the dominant metabolite cohort of a novel Australian fungus, Aspergillus nanangensis.</title>
        <authorList>
            <person name="Lacey H.J."/>
            <person name="Gilchrist C.L.M."/>
            <person name="Crombie A."/>
            <person name="Kalaitzis J.A."/>
            <person name="Vuong D."/>
            <person name="Rutledge P.J."/>
            <person name="Turner P."/>
            <person name="Pitt J.I."/>
            <person name="Lacey E."/>
            <person name="Chooi Y.H."/>
            <person name="Piggott A.M."/>
        </authorList>
    </citation>
    <scope>NUCLEOTIDE SEQUENCE</scope>
    <source>
        <strain evidence="3">MST-FP2251</strain>
    </source>
</reference>
<dbReference type="PANTHER" id="PTHR48081:SF8">
    <property type="entry name" value="ALPHA_BETA HYDROLASE FOLD-3 DOMAIN-CONTAINING PROTEIN-RELATED"/>
    <property type="match status" value="1"/>
</dbReference>
<evidence type="ECO:0000313" key="4">
    <source>
        <dbReference type="Proteomes" id="UP001194746"/>
    </source>
</evidence>
<organism evidence="3 4">
    <name type="scientific">Aspergillus nanangensis</name>
    <dbReference type="NCBI Taxonomy" id="2582783"/>
    <lineage>
        <taxon>Eukaryota</taxon>
        <taxon>Fungi</taxon>
        <taxon>Dikarya</taxon>
        <taxon>Ascomycota</taxon>
        <taxon>Pezizomycotina</taxon>
        <taxon>Eurotiomycetes</taxon>
        <taxon>Eurotiomycetidae</taxon>
        <taxon>Eurotiales</taxon>
        <taxon>Aspergillaceae</taxon>
        <taxon>Aspergillus</taxon>
        <taxon>Aspergillus subgen. Circumdati</taxon>
    </lineage>
</organism>
<dbReference type="AlphaFoldDB" id="A0AAD4GWY4"/>
<dbReference type="GO" id="GO:0016787">
    <property type="term" value="F:hydrolase activity"/>
    <property type="evidence" value="ECO:0007669"/>
    <property type="project" value="UniProtKB-KW"/>
</dbReference>
<dbReference type="PANTHER" id="PTHR48081">
    <property type="entry name" value="AB HYDROLASE SUPERFAMILY PROTEIN C4A8.06C"/>
    <property type="match status" value="1"/>
</dbReference>
<keyword evidence="1" id="KW-0378">Hydrolase</keyword>
<dbReference type="SUPFAM" id="SSF53474">
    <property type="entry name" value="alpha/beta-Hydrolases"/>
    <property type="match status" value="1"/>
</dbReference>
<dbReference type="Gene3D" id="3.40.50.1820">
    <property type="entry name" value="alpha/beta hydrolase"/>
    <property type="match status" value="1"/>
</dbReference>
<keyword evidence="4" id="KW-1185">Reference proteome</keyword>
<reference evidence="3" key="2">
    <citation type="submission" date="2020-02" db="EMBL/GenBank/DDBJ databases">
        <authorList>
            <person name="Gilchrist C.L.M."/>
            <person name="Chooi Y.-H."/>
        </authorList>
    </citation>
    <scope>NUCLEOTIDE SEQUENCE</scope>
    <source>
        <strain evidence="3">MST-FP2251</strain>
    </source>
</reference>
<dbReference type="InterPro" id="IPR013094">
    <property type="entry name" value="AB_hydrolase_3"/>
</dbReference>
<comment type="caution">
    <text evidence="3">The sequence shown here is derived from an EMBL/GenBank/DDBJ whole genome shotgun (WGS) entry which is preliminary data.</text>
</comment>
<dbReference type="EMBL" id="VCAU01000013">
    <property type="protein sequence ID" value="KAF9892316.1"/>
    <property type="molecule type" value="Genomic_DNA"/>
</dbReference>
<feature type="domain" description="Alpha/beta hydrolase fold-3" evidence="2">
    <location>
        <begin position="64"/>
        <end position="268"/>
    </location>
</feature>
<accession>A0AAD4GWY4</accession>
<evidence type="ECO:0000259" key="2">
    <source>
        <dbReference type="Pfam" id="PF07859"/>
    </source>
</evidence>
<dbReference type="Pfam" id="PF07859">
    <property type="entry name" value="Abhydrolase_3"/>
    <property type="match status" value="1"/>
</dbReference>
<proteinExistence type="predicted"/>
<evidence type="ECO:0000256" key="1">
    <source>
        <dbReference type="ARBA" id="ARBA00022801"/>
    </source>
</evidence>
<evidence type="ECO:0000313" key="3">
    <source>
        <dbReference type="EMBL" id="KAF9892316.1"/>
    </source>
</evidence>
<dbReference type="InterPro" id="IPR050300">
    <property type="entry name" value="GDXG_lipolytic_enzyme"/>
</dbReference>
<gene>
    <name evidence="3" type="ORF">FE257_002093</name>
</gene>